<evidence type="ECO:0000313" key="3">
    <source>
        <dbReference type="EMBL" id="MEI5610966.1"/>
    </source>
</evidence>
<proteinExistence type="predicted"/>
<evidence type="ECO:0008006" key="5">
    <source>
        <dbReference type="Google" id="ProtNLM"/>
    </source>
</evidence>
<protein>
    <recommendedName>
        <fullName evidence="5">Hydrolase</fullName>
    </recommendedName>
</protein>
<dbReference type="EMBL" id="JBBAYM010000010">
    <property type="protein sequence ID" value="MEI5610874.1"/>
    <property type="molecule type" value="Genomic_DNA"/>
</dbReference>
<evidence type="ECO:0000313" key="4">
    <source>
        <dbReference type="Proteomes" id="UP001365781"/>
    </source>
</evidence>
<reference evidence="2 4" key="1">
    <citation type="submission" date="2024-03" db="EMBL/GenBank/DDBJ databases">
        <title>First Report of Pectobacterium brasiliscabiei causing potato scab in china.</title>
        <authorList>
            <person name="Handique U."/>
        </authorList>
    </citation>
    <scope>NUCLEOTIDE SEQUENCE [LARGE SCALE GENOMIC DNA]</scope>
    <source>
        <strain evidence="2 4">ZRIMU1503</strain>
    </source>
</reference>
<accession>A0ABU8GCF4</accession>
<feature type="region of interest" description="Disordered" evidence="1">
    <location>
        <begin position="60"/>
        <end position="99"/>
    </location>
</feature>
<keyword evidence="4" id="KW-1185">Reference proteome</keyword>
<dbReference type="EMBL" id="JBBAYM010000010">
    <property type="protein sequence ID" value="MEI5610966.1"/>
    <property type="molecule type" value="Genomic_DNA"/>
</dbReference>
<evidence type="ECO:0000313" key="2">
    <source>
        <dbReference type="EMBL" id="MEI5610874.1"/>
    </source>
</evidence>
<dbReference type="RefSeq" id="WP_336558895.1">
    <property type="nucleotide sequence ID" value="NZ_JBBAYM010000010.1"/>
</dbReference>
<sequence length="99" mass="10474">MWHRDFTQTRDSGVTAGHVRLPARPVLPEAAQVVIVLMHGSGSGRDTPHDRHVAGVLDRPGLGTELLDPLTAGRKATSAAWRQRPTDPGQGPVGPSAAE</sequence>
<dbReference type="Proteomes" id="UP001365781">
    <property type="component" value="Unassembled WGS sequence"/>
</dbReference>
<organism evidence="2 4">
    <name type="scientific">Streptomyces brasiliscabiei</name>
    <dbReference type="NCBI Taxonomy" id="2736302"/>
    <lineage>
        <taxon>Bacteria</taxon>
        <taxon>Bacillati</taxon>
        <taxon>Actinomycetota</taxon>
        <taxon>Actinomycetes</taxon>
        <taxon>Kitasatosporales</taxon>
        <taxon>Streptomycetaceae</taxon>
        <taxon>Streptomyces</taxon>
    </lineage>
</organism>
<gene>
    <name evidence="2" type="ORF">WB403_17050</name>
    <name evidence="3" type="ORF">WB403_17525</name>
</gene>
<evidence type="ECO:0000256" key="1">
    <source>
        <dbReference type="SAM" id="MobiDB-lite"/>
    </source>
</evidence>
<comment type="caution">
    <text evidence="2">The sequence shown here is derived from an EMBL/GenBank/DDBJ whole genome shotgun (WGS) entry which is preliminary data.</text>
</comment>
<name>A0ABU8GCF4_9ACTN</name>
<dbReference type="InterPro" id="IPR029058">
    <property type="entry name" value="AB_hydrolase_fold"/>
</dbReference>
<dbReference type="Gene3D" id="3.40.50.1820">
    <property type="entry name" value="alpha/beta hydrolase"/>
    <property type="match status" value="1"/>
</dbReference>